<keyword evidence="2" id="KW-1185">Reference proteome</keyword>
<protein>
    <recommendedName>
        <fullName evidence="3">FabZ</fullName>
    </recommendedName>
</protein>
<dbReference type="Gene3D" id="3.10.129.10">
    <property type="entry name" value="Hotdog Thioesterase"/>
    <property type="match status" value="1"/>
</dbReference>
<dbReference type="InterPro" id="IPR016776">
    <property type="entry name" value="ApeP-like_dehydratase"/>
</dbReference>
<dbReference type="OrthoDB" id="2922403at2"/>
<reference evidence="1 2" key="1">
    <citation type="submission" date="2018-02" db="EMBL/GenBank/DDBJ databases">
        <title>The draft genome of Sphingobacterium sp. 5JN-11.</title>
        <authorList>
            <person name="Liu L."/>
            <person name="Li L."/>
            <person name="Liang L."/>
            <person name="Zhang X."/>
            <person name="Wang T."/>
        </authorList>
    </citation>
    <scope>NUCLEOTIDE SEQUENCE [LARGE SCALE GENOMIC DNA]</scope>
    <source>
        <strain evidence="1 2">5JN-11</strain>
    </source>
</reference>
<dbReference type="SUPFAM" id="SSF54637">
    <property type="entry name" value="Thioesterase/thiol ester dehydrase-isomerase"/>
    <property type="match status" value="1"/>
</dbReference>
<organism evidence="1 2">
    <name type="scientific">Sphingobacterium haloxyli</name>
    <dbReference type="NCBI Taxonomy" id="2100533"/>
    <lineage>
        <taxon>Bacteria</taxon>
        <taxon>Pseudomonadati</taxon>
        <taxon>Bacteroidota</taxon>
        <taxon>Sphingobacteriia</taxon>
        <taxon>Sphingobacteriales</taxon>
        <taxon>Sphingobacteriaceae</taxon>
        <taxon>Sphingobacterium</taxon>
    </lineage>
</organism>
<evidence type="ECO:0000313" key="2">
    <source>
        <dbReference type="Proteomes" id="UP000239711"/>
    </source>
</evidence>
<name>A0A2S9J812_9SPHI</name>
<evidence type="ECO:0008006" key="3">
    <source>
        <dbReference type="Google" id="ProtNLM"/>
    </source>
</evidence>
<proteinExistence type="predicted"/>
<dbReference type="Pfam" id="PF22817">
    <property type="entry name" value="ApeP-like"/>
    <property type="match status" value="1"/>
</dbReference>
<sequence>MISLPISDETLIKLIPQRAPIVMVSSLESYCDSGLVSTFSVKAGGLFVDDERLAESGLLEHMAQSVALHTGYGHFLKGENAPMGYIGSMQNVVVDGLPKIGETVFSAITILQEFMGVTLVEIETKLENKVIARARMKTVIAR</sequence>
<comment type="caution">
    <text evidence="1">The sequence shown here is derived from an EMBL/GenBank/DDBJ whole genome shotgun (WGS) entry which is preliminary data.</text>
</comment>
<dbReference type="InterPro" id="IPR029069">
    <property type="entry name" value="HotDog_dom_sf"/>
</dbReference>
<dbReference type="Proteomes" id="UP000239711">
    <property type="component" value="Unassembled WGS sequence"/>
</dbReference>
<dbReference type="AlphaFoldDB" id="A0A2S9J812"/>
<accession>A0A2S9J812</accession>
<evidence type="ECO:0000313" key="1">
    <source>
        <dbReference type="EMBL" id="PRD48936.1"/>
    </source>
</evidence>
<gene>
    <name evidence="1" type="ORF">C5745_03085</name>
</gene>
<dbReference type="EMBL" id="PVBQ01000002">
    <property type="protein sequence ID" value="PRD48936.1"/>
    <property type="molecule type" value="Genomic_DNA"/>
</dbReference>